<dbReference type="EMBL" id="OU015568">
    <property type="protein sequence ID" value="CAG5080443.1"/>
    <property type="molecule type" value="Genomic_DNA"/>
</dbReference>
<dbReference type="Proteomes" id="UP001158576">
    <property type="component" value="Chromosome PAR"/>
</dbReference>
<accession>A0ABN7RLC8</accession>
<evidence type="ECO:0000259" key="4">
    <source>
        <dbReference type="PROSITE" id="PS50250"/>
    </source>
</evidence>
<reference evidence="5 6" key="1">
    <citation type="submission" date="2021-04" db="EMBL/GenBank/DDBJ databases">
        <authorList>
            <person name="Bliznina A."/>
        </authorList>
    </citation>
    <scope>NUCLEOTIDE SEQUENCE [LARGE SCALE GENOMIC DNA]</scope>
</reference>
<dbReference type="InterPro" id="IPR000717">
    <property type="entry name" value="PCI_dom"/>
</dbReference>
<feature type="domain" description="PCI" evidence="4">
    <location>
        <begin position="207"/>
        <end position="388"/>
    </location>
</feature>
<name>A0ABN7RLC8_OIKDI</name>
<gene>
    <name evidence="5" type="ORF">OKIOD_LOCUS1150</name>
</gene>
<dbReference type="Gene3D" id="1.10.10.10">
    <property type="entry name" value="Winged helix-like DNA-binding domain superfamily/Winged helix DNA-binding domain"/>
    <property type="match status" value="1"/>
</dbReference>
<keyword evidence="6" id="KW-1185">Reference proteome</keyword>
<dbReference type="InterPro" id="IPR036388">
    <property type="entry name" value="WH-like_DNA-bd_sf"/>
</dbReference>
<dbReference type="PANTHER" id="PTHR12732:SF0">
    <property type="entry name" value="PCI DOMAIN-CONTAINING PROTEIN 2"/>
    <property type="match status" value="1"/>
</dbReference>
<dbReference type="Pfam" id="PF01399">
    <property type="entry name" value="PCI"/>
    <property type="match status" value="1"/>
</dbReference>
<proteinExistence type="inferred from homology"/>
<dbReference type="PANTHER" id="PTHR12732">
    <property type="entry name" value="UNCHARACTERIZED PROTEASOME COMPONENT REGION PCI-CONTAINING"/>
    <property type="match status" value="1"/>
</dbReference>
<comment type="similarity">
    <text evidence="1">Belongs to the CSN12 family.</text>
</comment>
<evidence type="ECO:0000313" key="6">
    <source>
        <dbReference type="Proteomes" id="UP001158576"/>
    </source>
</evidence>
<evidence type="ECO:0000256" key="3">
    <source>
        <dbReference type="ARBA" id="ARBA00033214"/>
    </source>
</evidence>
<dbReference type="PROSITE" id="PS50250">
    <property type="entry name" value="PCI"/>
    <property type="match status" value="1"/>
</dbReference>
<evidence type="ECO:0000313" key="5">
    <source>
        <dbReference type="EMBL" id="CAG5080443.1"/>
    </source>
</evidence>
<evidence type="ECO:0000256" key="2">
    <source>
        <dbReference type="ARBA" id="ARBA00026186"/>
    </source>
</evidence>
<organism evidence="5 6">
    <name type="scientific">Oikopleura dioica</name>
    <name type="common">Tunicate</name>
    <dbReference type="NCBI Taxonomy" id="34765"/>
    <lineage>
        <taxon>Eukaryota</taxon>
        <taxon>Metazoa</taxon>
        <taxon>Chordata</taxon>
        <taxon>Tunicata</taxon>
        <taxon>Appendicularia</taxon>
        <taxon>Copelata</taxon>
        <taxon>Oikopleuridae</taxon>
        <taxon>Oikopleura</taxon>
    </lineage>
</organism>
<evidence type="ECO:0000256" key="1">
    <source>
        <dbReference type="ARBA" id="ARBA00025771"/>
    </source>
</evidence>
<dbReference type="InterPro" id="IPR045114">
    <property type="entry name" value="Csn12-like"/>
</dbReference>
<sequence>MASSGLNDYVNEVCKALDYREGIKASELLSFSHSHIANARLRVEAPEAICSRILAQPFDEMVAAHIKTIWSSSKGNHDEAWQYQNITVQAFIKGFQAMKEENWALPLMQTLILDLRNFARRGDKRAIGGKPGERQEKAAETIMSAFRACTSDTRTRLDDSKRWGMLFVVNQLFKTYFAVGKLHLLKPLIRAIDACDIRDEFSLSQRVTYQYYVGRKALLDSNFSLADEYLSFAYRNCHPSSFRNRKLILVNLIAVKMLMGQVPKQELLLQNGLREYRAVVHAMKTGNIGLMDDALAKHEYFFVRSGIYLIIEKLKLVVIRQLFKKVMKMAGHHQIQLQIFLDAINFAGMPECDMEELECLMAGLISHNLIRGYISHQYKKVVFSRKEPFPVIKKSPLTFL</sequence>
<dbReference type="SMART" id="SM00753">
    <property type="entry name" value="PAM"/>
    <property type="match status" value="1"/>
</dbReference>
<protein>
    <recommendedName>
        <fullName evidence="2">PCI domain-containing protein 2</fullName>
    </recommendedName>
    <alternativeName>
        <fullName evidence="3">CSN12-like protein</fullName>
    </alternativeName>
</protein>